<accession>A0A378W3A1</accession>
<dbReference type="GO" id="GO:0016791">
    <property type="term" value="F:phosphatase activity"/>
    <property type="evidence" value="ECO:0007669"/>
    <property type="project" value="TreeGrafter"/>
</dbReference>
<feature type="region of interest" description="Disordered" evidence="1">
    <location>
        <begin position="276"/>
        <end position="370"/>
    </location>
</feature>
<sequence length="424" mass="44365">MTITFVRHGESAGNASGVMDSSIPGPHLTEKGEAEADSVAALLAERDAQNPYDGIYWSRMVRTKETAAPTVALLGEAGGELPGVHEIGAGVFEGQPEDGPGRYAIMLASLSWILGATSVPIPGSTDGNALDDRVDESIQTIYDNGDRNAIVFSHGGTIMFWTLMNVENPDPLLIFQRPLGNTDIVVVEGNTEDGWVLKEWGGVEVAADPSLPVKLFVNARDLAIAPQKAVYRIGQAFATGDTSTIAAAIQDGITEVGETTLDFVPEMIRDTVESVQDAVQKPTSQPGQDDTSVATRLNASSLTRVTEVAERRASAEPSTLTSAAVATARTVPEAEGAAPEKSALGKATEMPNRATDLTKGNKTAPGSTVTVGARRDAGLRNAVQGVRDRVDHVAKKITDAARNAGKPARAAGNSDSRAARSDAA</sequence>
<dbReference type="SMART" id="SM00855">
    <property type="entry name" value="PGAM"/>
    <property type="match status" value="1"/>
</dbReference>
<gene>
    <name evidence="2" type="ORF">NCTC4524_03407</name>
</gene>
<dbReference type="GO" id="GO:0005737">
    <property type="term" value="C:cytoplasm"/>
    <property type="evidence" value="ECO:0007669"/>
    <property type="project" value="TreeGrafter"/>
</dbReference>
<dbReference type="InterPro" id="IPR013078">
    <property type="entry name" value="His_Pase_superF_clade-1"/>
</dbReference>
<feature type="compositionally biased region" description="Polar residues" evidence="1">
    <location>
        <begin position="358"/>
        <end position="370"/>
    </location>
</feature>
<dbReference type="EMBL" id="UGQQ01000002">
    <property type="protein sequence ID" value="SUA27436.1"/>
    <property type="molecule type" value="Genomic_DNA"/>
</dbReference>
<feature type="compositionally biased region" description="Low complexity" evidence="1">
    <location>
        <begin position="400"/>
        <end position="416"/>
    </location>
</feature>
<dbReference type="Gene3D" id="3.40.50.1240">
    <property type="entry name" value="Phosphoglycerate mutase-like"/>
    <property type="match status" value="1"/>
</dbReference>
<feature type="region of interest" description="Disordered" evidence="1">
    <location>
        <begin position="398"/>
        <end position="424"/>
    </location>
</feature>
<feature type="compositionally biased region" description="Polar residues" evidence="1">
    <location>
        <begin position="281"/>
        <end position="304"/>
    </location>
</feature>
<evidence type="ECO:0000313" key="3">
    <source>
        <dbReference type="Proteomes" id="UP000254945"/>
    </source>
</evidence>
<proteinExistence type="predicted"/>
<dbReference type="RefSeq" id="WP_264016416.1">
    <property type="nucleotide sequence ID" value="NZ_JACKUT010000021.1"/>
</dbReference>
<name>A0A378W3A1_9MYCO</name>
<evidence type="ECO:0000313" key="2">
    <source>
        <dbReference type="EMBL" id="SUA27436.1"/>
    </source>
</evidence>
<dbReference type="InterPro" id="IPR029033">
    <property type="entry name" value="His_PPase_superfam"/>
</dbReference>
<dbReference type="SUPFAM" id="SSF53254">
    <property type="entry name" value="Phosphoglycerate mutase-like"/>
    <property type="match status" value="1"/>
</dbReference>
<evidence type="ECO:0000256" key="1">
    <source>
        <dbReference type="SAM" id="MobiDB-lite"/>
    </source>
</evidence>
<dbReference type="InterPro" id="IPR050275">
    <property type="entry name" value="PGM_Phosphatase"/>
</dbReference>
<dbReference type="CDD" id="cd07067">
    <property type="entry name" value="HP_PGM_like"/>
    <property type="match status" value="1"/>
</dbReference>
<dbReference type="AlphaFoldDB" id="A0A378W3A1"/>
<dbReference type="Pfam" id="PF00300">
    <property type="entry name" value="His_Phos_1"/>
    <property type="match status" value="1"/>
</dbReference>
<dbReference type="PANTHER" id="PTHR48100:SF58">
    <property type="entry name" value="PE-PGRS FAMILY PROTEIN PE_PGRS11"/>
    <property type="match status" value="1"/>
</dbReference>
<organism evidence="2 3">
    <name type="scientific">Mycolicibacterium senegalense</name>
    <dbReference type="NCBI Taxonomy" id="1796"/>
    <lineage>
        <taxon>Bacteria</taxon>
        <taxon>Bacillati</taxon>
        <taxon>Actinomycetota</taxon>
        <taxon>Actinomycetes</taxon>
        <taxon>Mycobacteriales</taxon>
        <taxon>Mycobacteriaceae</taxon>
        <taxon>Mycolicibacterium</taxon>
    </lineage>
</organism>
<dbReference type="Proteomes" id="UP000254945">
    <property type="component" value="Unassembled WGS sequence"/>
</dbReference>
<reference evidence="2 3" key="1">
    <citation type="submission" date="2018-06" db="EMBL/GenBank/DDBJ databases">
        <authorList>
            <consortium name="Pathogen Informatics"/>
            <person name="Doyle S."/>
        </authorList>
    </citation>
    <scope>NUCLEOTIDE SEQUENCE [LARGE SCALE GENOMIC DNA]</scope>
    <source>
        <strain evidence="2 3">NCTC4524</strain>
    </source>
</reference>
<protein>
    <submittedName>
        <fullName evidence="2">Phosphoglycerate mutase</fullName>
    </submittedName>
</protein>
<dbReference type="PANTHER" id="PTHR48100">
    <property type="entry name" value="BROAD-SPECIFICITY PHOSPHATASE YOR283W-RELATED"/>
    <property type="match status" value="1"/>
</dbReference>